<reference evidence="3 4" key="1">
    <citation type="submission" date="2024-01" db="EMBL/GenBank/DDBJ databases">
        <title>The genome of the rayed Mediterranean limpet Patella caerulea (Linnaeus, 1758).</title>
        <authorList>
            <person name="Anh-Thu Weber A."/>
            <person name="Halstead-Nussloch G."/>
        </authorList>
    </citation>
    <scope>NUCLEOTIDE SEQUENCE [LARGE SCALE GENOMIC DNA]</scope>
    <source>
        <strain evidence="3">AATW-2023a</strain>
        <tissue evidence="3">Whole specimen</tissue>
    </source>
</reference>
<sequence length="168" mass="19475">MAIIPGEEILLGQSFIKVKYGDNEEAIFNPWCSTYTLLEWIRKTCKCGHGITIDLIDLEGHVRNLSTGIEEYANDLLHGRETYILIRVERESESGPNRYISLLNNLEQSNPELMVKLNNLSRPTTRKKDRDRQKKNNHNHSSRSIKGHRQESPTKRPTSSERHNKHTK</sequence>
<gene>
    <name evidence="3" type="ORF">SNE40_001983</name>
    <name evidence="2" type="ORF">SNE40_006842</name>
</gene>
<proteinExistence type="predicted"/>
<feature type="compositionally biased region" description="Basic and acidic residues" evidence="1">
    <location>
        <begin position="148"/>
        <end position="162"/>
    </location>
</feature>
<evidence type="ECO:0000256" key="1">
    <source>
        <dbReference type="SAM" id="MobiDB-lite"/>
    </source>
</evidence>
<keyword evidence="4" id="KW-1185">Reference proteome</keyword>
<protein>
    <submittedName>
        <fullName evidence="3">Uncharacterized protein</fullName>
    </submittedName>
</protein>
<dbReference type="InterPro" id="IPR039471">
    <property type="entry name" value="CXorf65-like"/>
</dbReference>
<dbReference type="PANTHER" id="PTHR33887:SF6">
    <property type="entry name" value="CIDE-N DOMAIN-CONTAINING PROTEIN"/>
    <property type="match status" value="1"/>
</dbReference>
<dbReference type="Proteomes" id="UP001347796">
    <property type="component" value="Unassembled WGS sequence"/>
</dbReference>
<comment type="caution">
    <text evidence="3">The sequence shown here is derived from an EMBL/GenBank/DDBJ whole genome shotgun (WGS) entry which is preliminary data.</text>
</comment>
<evidence type="ECO:0000313" key="2">
    <source>
        <dbReference type="EMBL" id="KAK6184355.1"/>
    </source>
</evidence>
<feature type="compositionally biased region" description="Basic residues" evidence="1">
    <location>
        <begin position="135"/>
        <end position="147"/>
    </location>
</feature>
<dbReference type="EMBL" id="JAZGQO010000006">
    <property type="protein sequence ID" value="KAK6184355.1"/>
    <property type="molecule type" value="Genomic_DNA"/>
</dbReference>
<dbReference type="EMBL" id="JAZGQO010000002">
    <property type="protein sequence ID" value="KAK6190036.1"/>
    <property type="molecule type" value="Genomic_DNA"/>
</dbReference>
<name>A0AAN8K4Z4_PATCE</name>
<organism evidence="3 4">
    <name type="scientific">Patella caerulea</name>
    <name type="common">Rayed Mediterranean limpet</name>
    <dbReference type="NCBI Taxonomy" id="87958"/>
    <lineage>
        <taxon>Eukaryota</taxon>
        <taxon>Metazoa</taxon>
        <taxon>Spiralia</taxon>
        <taxon>Lophotrochozoa</taxon>
        <taxon>Mollusca</taxon>
        <taxon>Gastropoda</taxon>
        <taxon>Patellogastropoda</taxon>
        <taxon>Patelloidea</taxon>
        <taxon>Patellidae</taxon>
        <taxon>Patella</taxon>
    </lineage>
</organism>
<evidence type="ECO:0000313" key="3">
    <source>
        <dbReference type="EMBL" id="KAK6190036.1"/>
    </source>
</evidence>
<evidence type="ECO:0000313" key="4">
    <source>
        <dbReference type="Proteomes" id="UP001347796"/>
    </source>
</evidence>
<dbReference type="AlphaFoldDB" id="A0AAN8K4Z4"/>
<feature type="region of interest" description="Disordered" evidence="1">
    <location>
        <begin position="117"/>
        <end position="168"/>
    </location>
</feature>
<accession>A0AAN8K4Z4</accession>
<dbReference type="PANTHER" id="PTHR33887">
    <property type="entry name" value="PB1 DOMAIN-CONTAINING PROTEIN"/>
    <property type="match status" value="1"/>
</dbReference>
<dbReference type="Pfam" id="PF15874">
    <property type="entry name" value="Il2rg"/>
    <property type="match status" value="1"/>
</dbReference>